<gene>
    <name evidence="1" type="ORF">N8I77_012629</name>
</gene>
<comment type="caution">
    <text evidence="1">The sequence shown here is derived from an EMBL/GenBank/DDBJ whole genome shotgun (WGS) entry which is preliminary data.</text>
</comment>
<dbReference type="Proteomes" id="UP001265746">
    <property type="component" value="Unassembled WGS sequence"/>
</dbReference>
<accession>A0AAD9S4F1</accession>
<sequence length="248" mass="27736">MAQQQFTETSMLVDLDSLAFAGIKLPTNFAQHSADKINSSYERAVSDLPRYLLDAACIGAYKDANPGGVSPLAPRPQMPNTAQGAEGGAKVSAVLYDRIVFLGQLVQEVRLISENVHNALGGLDLNEFDLEELVGLDLEQPTDFMTPLAAYFLRSLIRLRIAHTDFQRVAQDFESVLEIIAEVYEGCIDPDKPMAHIDIVELETQLRAWESAFSEINIAWFGLWNDSNSTVLFWDQRRRLEYKKSHSG</sequence>
<keyword evidence="2" id="KW-1185">Reference proteome</keyword>
<name>A0AAD9S4F1_PHOAM</name>
<dbReference type="AlphaFoldDB" id="A0AAD9S4F1"/>
<dbReference type="EMBL" id="JAUJFL010000009">
    <property type="protein sequence ID" value="KAK2597874.1"/>
    <property type="molecule type" value="Genomic_DNA"/>
</dbReference>
<protein>
    <submittedName>
        <fullName evidence="1">Uncharacterized protein</fullName>
    </submittedName>
</protein>
<reference evidence="1" key="1">
    <citation type="submission" date="2023-06" db="EMBL/GenBank/DDBJ databases">
        <authorList>
            <person name="Noh H."/>
        </authorList>
    </citation>
    <scope>NUCLEOTIDE SEQUENCE</scope>
    <source>
        <strain evidence="1">DUCC20226</strain>
    </source>
</reference>
<evidence type="ECO:0000313" key="1">
    <source>
        <dbReference type="EMBL" id="KAK2597874.1"/>
    </source>
</evidence>
<organism evidence="1 2">
    <name type="scientific">Phomopsis amygdali</name>
    <name type="common">Fusicoccum amygdali</name>
    <dbReference type="NCBI Taxonomy" id="1214568"/>
    <lineage>
        <taxon>Eukaryota</taxon>
        <taxon>Fungi</taxon>
        <taxon>Dikarya</taxon>
        <taxon>Ascomycota</taxon>
        <taxon>Pezizomycotina</taxon>
        <taxon>Sordariomycetes</taxon>
        <taxon>Sordariomycetidae</taxon>
        <taxon>Diaporthales</taxon>
        <taxon>Diaporthaceae</taxon>
        <taxon>Diaporthe</taxon>
    </lineage>
</organism>
<evidence type="ECO:0000313" key="2">
    <source>
        <dbReference type="Proteomes" id="UP001265746"/>
    </source>
</evidence>
<proteinExistence type="predicted"/>